<accession>A0A928W1E2</accession>
<dbReference type="GO" id="GO:1990404">
    <property type="term" value="F:NAD+-protein mono-ADP-ribosyltransferase activity"/>
    <property type="evidence" value="ECO:0007669"/>
    <property type="project" value="TreeGrafter"/>
</dbReference>
<dbReference type="SUPFAM" id="SSF56399">
    <property type="entry name" value="ADP-ribosylation"/>
    <property type="match status" value="1"/>
</dbReference>
<dbReference type="InterPro" id="IPR012317">
    <property type="entry name" value="Poly(ADP-ribose)pol_cat_dom"/>
</dbReference>
<dbReference type="Proteomes" id="UP000621799">
    <property type="component" value="Unassembled WGS sequence"/>
</dbReference>
<evidence type="ECO:0000256" key="2">
    <source>
        <dbReference type="ARBA" id="ARBA00022676"/>
    </source>
</evidence>
<dbReference type="RefSeq" id="WP_264322297.1">
    <property type="nucleotide sequence ID" value="NZ_JADEXN010000301.1"/>
</dbReference>
<dbReference type="GO" id="GO:0070212">
    <property type="term" value="P:protein poly-ADP-ribosylation"/>
    <property type="evidence" value="ECO:0007669"/>
    <property type="project" value="TreeGrafter"/>
</dbReference>
<evidence type="ECO:0000259" key="8">
    <source>
        <dbReference type="PROSITE" id="PS51060"/>
    </source>
</evidence>
<evidence type="ECO:0000256" key="1">
    <source>
        <dbReference type="ARBA" id="ARBA00012020"/>
    </source>
</evidence>
<dbReference type="EMBL" id="JADEXN010000301">
    <property type="protein sequence ID" value="MBE9042118.1"/>
    <property type="molecule type" value="Genomic_DNA"/>
</dbReference>
<dbReference type="EC" id="2.4.2.30" evidence="1"/>
<evidence type="ECO:0000313" key="9">
    <source>
        <dbReference type="EMBL" id="MBE9042118.1"/>
    </source>
</evidence>
<proteinExistence type="predicted"/>
<feature type="domain" description="PARP alpha-helical" evidence="8">
    <location>
        <begin position="1"/>
        <end position="86"/>
    </location>
</feature>
<evidence type="ECO:0000256" key="5">
    <source>
        <dbReference type="ARBA" id="ARBA00023027"/>
    </source>
</evidence>
<dbReference type="Gene3D" id="1.20.142.10">
    <property type="entry name" value="Poly(ADP-ribose) polymerase, regulatory domain"/>
    <property type="match status" value="1"/>
</dbReference>
<feature type="non-terminal residue" evidence="9">
    <location>
        <position position="1"/>
    </location>
</feature>
<evidence type="ECO:0000259" key="7">
    <source>
        <dbReference type="PROSITE" id="PS51059"/>
    </source>
</evidence>
<dbReference type="GO" id="GO:0003950">
    <property type="term" value="F:NAD+ poly-ADP-ribosyltransferase activity"/>
    <property type="evidence" value="ECO:0007669"/>
    <property type="project" value="UniProtKB-EC"/>
</dbReference>
<keyword evidence="5" id="KW-0520">NAD</keyword>
<reference evidence="9" key="1">
    <citation type="submission" date="2020-10" db="EMBL/GenBank/DDBJ databases">
        <authorList>
            <person name="Castelo-Branco R."/>
            <person name="Eusebio N."/>
            <person name="Adriana R."/>
            <person name="Vieira A."/>
            <person name="Brugerolle De Fraissinette N."/>
            <person name="Rezende De Castro R."/>
            <person name="Schneider M.P."/>
            <person name="Vasconcelos V."/>
            <person name="Leao P.N."/>
        </authorList>
    </citation>
    <scope>NUCLEOTIDE SEQUENCE</scope>
    <source>
        <strain evidence="9">LEGE 11467</strain>
    </source>
</reference>
<organism evidence="9 10">
    <name type="scientific">Zarconia navalis LEGE 11467</name>
    <dbReference type="NCBI Taxonomy" id="1828826"/>
    <lineage>
        <taxon>Bacteria</taxon>
        <taxon>Bacillati</taxon>
        <taxon>Cyanobacteriota</taxon>
        <taxon>Cyanophyceae</taxon>
        <taxon>Oscillatoriophycideae</taxon>
        <taxon>Oscillatoriales</taxon>
        <taxon>Oscillatoriales incertae sedis</taxon>
        <taxon>Zarconia</taxon>
        <taxon>Zarconia navalis</taxon>
    </lineage>
</organism>
<dbReference type="GO" id="GO:0006302">
    <property type="term" value="P:double-strand break repair"/>
    <property type="evidence" value="ECO:0007669"/>
    <property type="project" value="TreeGrafter"/>
</dbReference>
<dbReference type="SUPFAM" id="SSF47587">
    <property type="entry name" value="Domain of poly(ADP-ribose) polymerase"/>
    <property type="match status" value="1"/>
</dbReference>
<dbReference type="PANTHER" id="PTHR10459:SF60">
    <property type="entry name" value="POLY [ADP-RIBOSE] POLYMERASE 2"/>
    <property type="match status" value="1"/>
</dbReference>
<dbReference type="Pfam" id="PF00644">
    <property type="entry name" value="PARP"/>
    <property type="match status" value="1"/>
</dbReference>
<comment type="catalytic activity">
    <reaction evidence="6">
        <text>NAD(+) + (ADP-D-ribosyl)n-acceptor = nicotinamide + (ADP-D-ribosyl)n+1-acceptor + H(+).</text>
        <dbReference type="EC" id="2.4.2.30"/>
    </reaction>
</comment>
<evidence type="ECO:0000313" key="10">
    <source>
        <dbReference type="Proteomes" id="UP000621799"/>
    </source>
</evidence>
<sequence>FKTPLGLVTSDAIAEARQFLVEIATAPQTSDRTAFKHLVSRYLRLIPQDLGMKLDESVFRNPRQVQRQNAILDALDAAIVRTPAQTHQNVFDCGVYKVPHSTTEGCKTFRRIRKLYRQTLNRHHLSSRYQLKRVYEVKIPSMERVFTARAAKIGNVKQYWHGTRASNLLSIFKQGLIIPPMNAIQCTGRMFGNGIYGSEQSTKSLNYATDYWNQSGVVRQRAFMLLCDFAMGRSYHPDTWNCSFPVKGYDSTDVRPGTAGVMNQESIVYSIDQCNIRYLCEFG</sequence>
<comment type="caution">
    <text evidence="9">The sequence shown here is derived from an EMBL/GenBank/DDBJ whole genome shotgun (WGS) entry which is preliminary data.</text>
</comment>
<keyword evidence="3" id="KW-0808">Transferase</keyword>
<dbReference type="GO" id="GO:0016779">
    <property type="term" value="F:nucleotidyltransferase activity"/>
    <property type="evidence" value="ECO:0007669"/>
    <property type="project" value="UniProtKB-KW"/>
</dbReference>
<dbReference type="InterPro" id="IPR050800">
    <property type="entry name" value="ARTD/PARP"/>
</dbReference>
<gene>
    <name evidence="9" type="ORF">IQ235_15160</name>
</gene>
<feature type="domain" description="PARP catalytic" evidence="7">
    <location>
        <begin position="86"/>
        <end position="283"/>
    </location>
</feature>
<evidence type="ECO:0000256" key="4">
    <source>
        <dbReference type="ARBA" id="ARBA00022695"/>
    </source>
</evidence>
<protein>
    <recommendedName>
        <fullName evidence="1">NAD(+) ADP-ribosyltransferase</fullName>
        <ecNumber evidence="1">2.4.2.30</ecNumber>
    </recommendedName>
</protein>
<dbReference type="AlphaFoldDB" id="A0A928W1E2"/>
<name>A0A928W1E2_9CYAN</name>
<keyword evidence="10" id="KW-1185">Reference proteome</keyword>
<dbReference type="PANTHER" id="PTHR10459">
    <property type="entry name" value="DNA LIGASE"/>
    <property type="match status" value="1"/>
</dbReference>
<evidence type="ECO:0000256" key="3">
    <source>
        <dbReference type="ARBA" id="ARBA00022679"/>
    </source>
</evidence>
<dbReference type="PROSITE" id="PS51059">
    <property type="entry name" value="PARP_CATALYTIC"/>
    <property type="match status" value="1"/>
</dbReference>
<dbReference type="PROSITE" id="PS51060">
    <property type="entry name" value="PARP_ALPHA_HD"/>
    <property type="match status" value="1"/>
</dbReference>
<dbReference type="Pfam" id="PF02877">
    <property type="entry name" value="PARP_reg"/>
    <property type="match status" value="1"/>
</dbReference>
<evidence type="ECO:0000256" key="6">
    <source>
        <dbReference type="ARBA" id="ARBA00033987"/>
    </source>
</evidence>
<dbReference type="InterPro" id="IPR004102">
    <property type="entry name" value="Poly(ADP-ribose)pol_reg_dom"/>
</dbReference>
<keyword evidence="4" id="KW-0548">Nucleotidyltransferase</keyword>
<dbReference type="Gene3D" id="3.90.228.10">
    <property type="match status" value="1"/>
</dbReference>
<dbReference type="InterPro" id="IPR036616">
    <property type="entry name" value="Poly(ADP-ribose)pol_reg_dom_sf"/>
</dbReference>
<keyword evidence="2" id="KW-0328">Glycosyltransferase</keyword>